<sequence>MDFCKKISKVTHSVGRFWRDLVQLEKVIWVSSLVRKWSKDQLSPMKGKVLTWQGARKEAGLRYGPNFK</sequence>
<keyword evidence="2" id="KW-1185">Reference proteome</keyword>
<name>A0ABD1HTX6_SALDI</name>
<dbReference type="AlphaFoldDB" id="A0ABD1HTX6"/>
<dbReference type="EMBL" id="JBEAFC010000004">
    <property type="protein sequence ID" value="KAL1559400.1"/>
    <property type="molecule type" value="Genomic_DNA"/>
</dbReference>
<comment type="caution">
    <text evidence="1">The sequence shown here is derived from an EMBL/GenBank/DDBJ whole genome shotgun (WGS) entry which is preliminary data.</text>
</comment>
<gene>
    <name evidence="1" type="ORF">AAHA92_09746</name>
</gene>
<evidence type="ECO:0000313" key="1">
    <source>
        <dbReference type="EMBL" id="KAL1559400.1"/>
    </source>
</evidence>
<proteinExistence type="predicted"/>
<evidence type="ECO:0000313" key="2">
    <source>
        <dbReference type="Proteomes" id="UP001567538"/>
    </source>
</evidence>
<organism evidence="1 2">
    <name type="scientific">Salvia divinorum</name>
    <name type="common">Maria pastora</name>
    <name type="synonym">Diviner's sage</name>
    <dbReference type="NCBI Taxonomy" id="28513"/>
    <lineage>
        <taxon>Eukaryota</taxon>
        <taxon>Viridiplantae</taxon>
        <taxon>Streptophyta</taxon>
        <taxon>Embryophyta</taxon>
        <taxon>Tracheophyta</taxon>
        <taxon>Spermatophyta</taxon>
        <taxon>Magnoliopsida</taxon>
        <taxon>eudicotyledons</taxon>
        <taxon>Gunneridae</taxon>
        <taxon>Pentapetalae</taxon>
        <taxon>asterids</taxon>
        <taxon>lamiids</taxon>
        <taxon>Lamiales</taxon>
        <taxon>Lamiaceae</taxon>
        <taxon>Nepetoideae</taxon>
        <taxon>Mentheae</taxon>
        <taxon>Salviinae</taxon>
        <taxon>Salvia</taxon>
        <taxon>Salvia subgen. Calosphace</taxon>
    </lineage>
</organism>
<accession>A0ABD1HTX6</accession>
<dbReference type="Proteomes" id="UP001567538">
    <property type="component" value="Unassembled WGS sequence"/>
</dbReference>
<protein>
    <submittedName>
        <fullName evidence="1">Uncharacterized protein</fullName>
    </submittedName>
</protein>
<reference evidence="1 2" key="1">
    <citation type="submission" date="2024-06" db="EMBL/GenBank/DDBJ databases">
        <title>A chromosome level genome sequence of Diviner's sage (Salvia divinorum).</title>
        <authorList>
            <person name="Ford S.A."/>
            <person name="Ro D.-K."/>
            <person name="Ness R.W."/>
            <person name="Phillips M.A."/>
        </authorList>
    </citation>
    <scope>NUCLEOTIDE SEQUENCE [LARGE SCALE GENOMIC DNA]</scope>
    <source>
        <strain evidence="1">SAF-2024a</strain>
        <tissue evidence="1">Leaf</tissue>
    </source>
</reference>